<evidence type="ECO:0000313" key="3">
    <source>
        <dbReference type="Proteomes" id="UP000672032"/>
    </source>
</evidence>
<sequence>MAFKGTNRSKDKVDGSGTAKVFAIFSIGNASNRVAALGVKIHWVFSRDSRSSSTGIRLINSRTGNKNRDSSRSANRQNSRR</sequence>
<protein>
    <submittedName>
        <fullName evidence="2">Uncharacterized protein</fullName>
    </submittedName>
</protein>
<organism evidence="2 3">
    <name type="scientific">Monilinia vaccinii-corymbosi</name>
    <dbReference type="NCBI Taxonomy" id="61207"/>
    <lineage>
        <taxon>Eukaryota</taxon>
        <taxon>Fungi</taxon>
        <taxon>Dikarya</taxon>
        <taxon>Ascomycota</taxon>
        <taxon>Pezizomycotina</taxon>
        <taxon>Leotiomycetes</taxon>
        <taxon>Helotiales</taxon>
        <taxon>Sclerotiniaceae</taxon>
        <taxon>Monilinia</taxon>
    </lineage>
</organism>
<evidence type="ECO:0000313" key="2">
    <source>
        <dbReference type="EMBL" id="QSZ28685.1"/>
    </source>
</evidence>
<name>A0A8A3NSJ9_9HELO</name>
<dbReference type="EMBL" id="CP063405">
    <property type="protein sequence ID" value="QSZ28685.1"/>
    <property type="molecule type" value="Genomic_DNA"/>
</dbReference>
<evidence type="ECO:0000256" key="1">
    <source>
        <dbReference type="SAM" id="MobiDB-lite"/>
    </source>
</evidence>
<gene>
    <name evidence="2" type="ORF">DSL72_003185</name>
</gene>
<feature type="compositionally biased region" description="Low complexity" evidence="1">
    <location>
        <begin position="72"/>
        <end position="81"/>
    </location>
</feature>
<feature type="compositionally biased region" description="Polar residues" evidence="1">
    <location>
        <begin position="51"/>
        <end position="64"/>
    </location>
</feature>
<accession>A0A8A3NSJ9</accession>
<dbReference type="Proteomes" id="UP000672032">
    <property type="component" value="Chromosome 1"/>
</dbReference>
<reference evidence="2" key="1">
    <citation type="submission" date="2020-10" db="EMBL/GenBank/DDBJ databases">
        <title>Genome Sequence of Monilinia vaccinii-corymbosi Sheds Light on Mummy Berry Disease Infection of Blueberry and Mating Type.</title>
        <authorList>
            <person name="Yow A.G."/>
            <person name="Zhang Y."/>
            <person name="Bansal K."/>
            <person name="Eacker S.M."/>
            <person name="Sullivan S."/>
            <person name="Liachko I."/>
            <person name="Cubeta M.A."/>
            <person name="Rollins J.A."/>
            <person name="Ashrafi H."/>
        </authorList>
    </citation>
    <scope>NUCLEOTIDE SEQUENCE</scope>
    <source>
        <strain evidence="2">RL-1</strain>
    </source>
</reference>
<keyword evidence="3" id="KW-1185">Reference proteome</keyword>
<dbReference type="AlphaFoldDB" id="A0A8A3NSJ9"/>
<proteinExistence type="predicted"/>
<feature type="region of interest" description="Disordered" evidence="1">
    <location>
        <begin position="48"/>
        <end position="81"/>
    </location>
</feature>